<keyword evidence="3 6" id="KW-0812">Transmembrane</keyword>
<dbReference type="GO" id="GO:0016020">
    <property type="term" value="C:membrane"/>
    <property type="evidence" value="ECO:0007669"/>
    <property type="project" value="UniProtKB-SubCell"/>
</dbReference>
<dbReference type="InterPro" id="IPR000612">
    <property type="entry name" value="PMP3"/>
</dbReference>
<dbReference type="OrthoDB" id="2692128at2"/>
<dbReference type="Pfam" id="PF01679">
    <property type="entry name" value="Pmp3"/>
    <property type="match status" value="1"/>
</dbReference>
<evidence type="ECO:0000313" key="7">
    <source>
        <dbReference type="EMBL" id="TLS38856.1"/>
    </source>
</evidence>
<proteinExistence type="inferred from homology"/>
<protein>
    <submittedName>
        <fullName evidence="7">YqaE/Pmp3 family membrane protein</fullName>
    </submittedName>
</protein>
<keyword evidence="5 6" id="KW-0472">Membrane</keyword>
<organism evidence="7 8">
    <name type="scientific">Exobacillus caeni</name>
    <dbReference type="NCBI Taxonomy" id="2574798"/>
    <lineage>
        <taxon>Bacteria</taxon>
        <taxon>Bacillati</taxon>
        <taxon>Bacillota</taxon>
        <taxon>Bacilli</taxon>
        <taxon>Bacillales</taxon>
        <taxon>Guptibacillaceae</taxon>
        <taxon>Exobacillus</taxon>
    </lineage>
</organism>
<evidence type="ECO:0000256" key="4">
    <source>
        <dbReference type="ARBA" id="ARBA00022989"/>
    </source>
</evidence>
<gene>
    <name evidence="7" type="ORF">FCL54_00635</name>
</gene>
<evidence type="ECO:0000313" key="8">
    <source>
        <dbReference type="Proteomes" id="UP000308230"/>
    </source>
</evidence>
<evidence type="ECO:0000256" key="1">
    <source>
        <dbReference type="ARBA" id="ARBA00004370"/>
    </source>
</evidence>
<evidence type="ECO:0000256" key="2">
    <source>
        <dbReference type="ARBA" id="ARBA00009530"/>
    </source>
</evidence>
<evidence type="ECO:0000256" key="5">
    <source>
        <dbReference type="ARBA" id="ARBA00023136"/>
    </source>
</evidence>
<dbReference type="PANTHER" id="PTHR21659">
    <property type="entry name" value="HYDROPHOBIC PROTEIN RCI2 LOW TEMPERATURE AND SALT RESPONSIVE PROTEIN LTI6 -RELATED"/>
    <property type="match status" value="1"/>
</dbReference>
<keyword evidence="8" id="KW-1185">Reference proteome</keyword>
<sequence length="55" mass="5948">MLNYILAVLLPPLAVAMTGKTGQTLINIVLTIIGWFPGAIHAAYMVHKSRKEATV</sequence>
<dbReference type="Proteomes" id="UP000308230">
    <property type="component" value="Unassembled WGS sequence"/>
</dbReference>
<feature type="transmembrane region" description="Helical" evidence="6">
    <location>
        <begin position="26"/>
        <end position="46"/>
    </location>
</feature>
<accession>A0A5R9F965</accession>
<evidence type="ECO:0000256" key="3">
    <source>
        <dbReference type="ARBA" id="ARBA00022692"/>
    </source>
</evidence>
<dbReference type="PROSITE" id="PS01309">
    <property type="entry name" value="UPF0057"/>
    <property type="match status" value="1"/>
</dbReference>
<dbReference type="AlphaFoldDB" id="A0A5R9F965"/>
<dbReference type="RefSeq" id="WP_138122112.1">
    <property type="nucleotide sequence ID" value="NZ_SWLG01000001.1"/>
</dbReference>
<comment type="subcellular location">
    <subcellularLocation>
        <location evidence="1">Membrane</location>
    </subcellularLocation>
</comment>
<name>A0A5R9F965_9BACL</name>
<reference evidence="7 8" key="1">
    <citation type="submission" date="2019-04" db="EMBL/GenBank/DDBJ databases">
        <title>Bacillus caeni sp. nov., a bacterium isolated from mangrove sediment.</title>
        <authorList>
            <person name="Huang H."/>
            <person name="Mo K."/>
            <person name="Hu Y."/>
        </authorList>
    </citation>
    <scope>NUCLEOTIDE SEQUENCE [LARGE SCALE GENOMIC DNA]</scope>
    <source>
        <strain evidence="7 8">HB172195</strain>
    </source>
</reference>
<evidence type="ECO:0000256" key="6">
    <source>
        <dbReference type="SAM" id="Phobius"/>
    </source>
</evidence>
<comment type="caution">
    <text evidence="7">The sequence shown here is derived from an EMBL/GenBank/DDBJ whole genome shotgun (WGS) entry which is preliminary data.</text>
</comment>
<dbReference type="PANTHER" id="PTHR21659:SF42">
    <property type="entry name" value="UPF0057 MEMBRANE PROTEIN ZK632.10-RELATED"/>
    <property type="match status" value="1"/>
</dbReference>
<comment type="similarity">
    <text evidence="2">Belongs to the UPF0057 (PMP3) family.</text>
</comment>
<keyword evidence="4 6" id="KW-1133">Transmembrane helix</keyword>
<dbReference type="EMBL" id="SWLG01000001">
    <property type="protein sequence ID" value="TLS38856.1"/>
    <property type="molecule type" value="Genomic_DNA"/>
</dbReference>